<evidence type="ECO:0000256" key="1">
    <source>
        <dbReference type="SAM" id="MobiDB-lite"/>
    </source>
</evidence>
<protein>
    <submittedName>
        <fullName evidence="2">Uncharacterized protein</fullName>
    </submittedName>
</protein>
<comment type="caution">
    <text evidence="2">The sequence shown here is derived from an EMBL/GenBank/DDBJ whole genome shotgun (WGS) entry which is preliminary data.</text>
</comment>
<dbReference type="EMBL" id="LXQA011179162">
    <property type="protein sequence ID" value="MCI87918.1"/>
    <property type="molecule type" value="Genomic_DNA"/>
</dbReference>
<feature type="non-terminal residue" evidence="2">
    <location>
        <position position="37"/>
    </location>
</feature>
<sequence length="37" mass="4377">MDQIREVMQEQRPPRHCHQRHDDGDESDISTASVESR</sequence>
<evidence type="ECO:0000313" key="3">
    <source>
        <dbReference type="Proteomes" id="UP000265520"/>
    </source>
</evidence>
<feature type="region of interest" description="Disordered" evidence="1">
    <location>
        <begin position="1"/>
        <end position="37"/>
    </location>
</feature>
<evidence type="ECO:0000313" key="2">
    <source>
        <dbReference type="EMBL" id="MCI87918.1"/>
    </source>
</evidence>
<keyword evidence="3" id="KW-1185">Reference proteome</keyword>
<feature type="compositionally biased region" description="Basic and acidic residues" evidence="1">
    <location>
        <begin position="1"/>
        <end position="13"/>
    </location>
</feature>
<organism evidence="2 3">
    <name type="scientific">Trifolium medium</name>
    <dbReference type="NCBI Taxonomy" id="97028"/>
    <lineage>
        <taxon>Eukaryota</taxon>
        <taxon>Viridiplantae</taxon>
        <taxon>Streptophyta</taxon>
        <taxon>Embryophyta</taxon>
        <taxon>Tracheophyta</taxon>
        <taxon>Spermatophyta</taxon>
        <taxon>Magnoliopsida</taxon>
        <taxon>eudicotyledons</taxon>
        <taxon>Gunneridae</taxon>
        <taxon>Pentapetalae</taxon>
        <taxon>rosids</taxon>
        <taxon>fabids</taxon>
        <taxon>Fabales</taxon>
        <taxon>Fabaceae</taxon>
        <taxon>Papilionoideae</taxon>
        <taxon>50 kb inversion clade</taxon>
        <taxon>NPAAA clade</taxon>
        <taxon>Hologalegina</taxon>
        <taxon>IRL clade</taxon>
        <taxon>Trifolieae</taxon>
        <taxon>Trifolium</taxon>
    </lineage>
</organism>
<dbReference type="AlphaFoldDB" id="A0A392VHP7"/>
<proteinExistence type="predicted"/>
<reference evidence="2 3" key="1">
    <citation type="journal article" date="2018" name="Front. Plant Sci.">
        <title>Red Clover (Trifolium pratense) and Zigzag Clover (T. medium) - A Picture of Genomic Similarities and Differences.</title>
        <authorList>
            <person name="Dluhosova J."/>
            <person name="Istvanek J."/>
            <person name="Nedelnik J."/>
            <person name="Repkova J."/>
        </authorList>
    </citation>
    <scope>NUCLEOTIDE SEQUENCE [LARGE SCALE GENOMIC DNA]</scope>
    <source>
        <strain evidence="3">cv. 10/8</strain>
        <tissue evidence="2">Leaf</tissue>
    </source>
</reference>
<accession>A0A392VHP7</accession>
<dbReference type="Proteomes" id="UP000265520">
    <property type="component" value="Unassembled WGS sequence"/>
</dbReference>
<name>A0A392VHP7_9FABA</name>